<keyword evidence="3" id="KW-1185">Reference proteome</keyword>
<proteinExistence type="predicted"/>
<reference evidence="2 3" key="1">
    <citation type="submission" date="2021-06" db="EMBL/GenBank/DDBJ databases">
        <title>Caerostris extrusa draft genome.</title>
        <authorList>
            <person name="Kono N."/>
            <person name="Arakawa K."/>
        </authorList>
    </citation>
    <scope>NUCLEOTIDE SEQUENCE [LARGE SCALE GENOMIC DNA]</scope>
</reference>
<dbReference type="AlphaFoldDB" id="A0AAV4X3V5"/>
<protein>
    <submittedName>
        <fullName evidence="2">Uncharacterized protein</fullName>
    </submittedName>
</protein>
<organism evidence="2 3">
    <name type="scientific">Caerostris extrusa</name>
    <name type="common">Bark spider</name>
    <name type="synonym">Caerostris bankana</name>
    <dbReference type="NCBI Taxonomy" id="172846"/>
    <lineage>
        <taxon>Eukaryota</taxon>
        <taxon>Metazoa</taxon>
        <taxon>Ecdysozoa</taxon>
        <taxon>Arthropoda</taxon>
        <taxon>Chelicerata</taxon>
        <taxon>Arachnida</taxon>
        <taxon>Araneae</taxon>
        <taxon>Araneomorphae</taxon>
        <taxon>Entelegynae</taxon>
        <taxon>Araneoidea</taxon>
        <taxon>Araneidae</taxon>
        <taxon>Caerostris</taxon>
    </lineage>
</organism>
<dbReference type="EMBL" id="BPLR01017266">
    <property type="protein sequence ID" value="GIY89847.1"/>
    <property type="molecule type" value="Genomic_DNA"/>
</dbReference>
<dbReference type="Proteomes" id="UP001054945">
    <property type="component" value="Unassembled WGS sequence"/>
</dbReference>
<evidence type="ECO:0000313" key="3">
    <source>
        <dbReference type="Proteomes" id="UP001054945"/>
    </source>
</evidence>
<sequence length="91" mass="9614">MGACTLSHSPSLGGTSPETDRPQATTPTASGSRTAPGTSITGPAQFVSFARQAPITHIDTIFHYEDNDRKPAMQARVRPMDVLTCSFHGLG</sequence>
<feature type="region of interest" description="Disordered" evidence="1">
    <location>
        <begin position="1"/>
        <end position="42"/>
    </location>
</feature>
<evidence type="ECO:0000256" key="1">
    <source>
        <dbReference type="SAM" id="MobiDB-lite"/>
    </source>
</evidence>
<evidence type="ECO:0000313" key="2">
    <source>
        <dbReference type="EMBL" id="GIY89847.1"/>
    </source>
</evidence>
<gene>
    <name evidence="2" type="ORF">CEXT_114641</name>
</gene>
<comment type="caution">
    <text evidence="2">The sequence shown here is derived from an EMBL/GenBank/DDBJ whole genome shotgun (WGS) entry which is preliminary data.</text>
</comment>
<accession>A0AAV4X3V5</accession>
<name>A0AAV4X3V5_CAEEX</name>